<keyword evidence="3" id="KW-0418">Kinase</keyword>
<keyword evidence="4" id="KW-1185">Reference proteome</keyword>
<dbReference type="STRING" id="1121325.SAMN04515677_10674"/>
<dbReference type="SUPFAM" id="SSF55874">
    <property type="entry name" value="ATPase domain of HSP90 chaperone/DNA topoisomerase II/histidine kinase"/>
    <property type="match status" value="1"/>
</dbReference>
<keyword evidence="1" id="KW-0472">Membrane</keyword>
<evidence type="ECO:0000256" key="1">
    <source>
        <dbReference type="SAM" id="Phobius"/>
    </source>
</evidence>
<feature type="transmembrane region" description="Helical" evidence="1">
    <location>
        <begin position="149"/>
        <end position="174"/>
    </location>
</feature>
<dbReference type="PANTHER" id="PTHR40448">
    <property type="entry name" value="TWO-COMPONENT SENSOR HISTIDINE KINASE"/>
    <property type="match status" value="1"/>
</dbReference>
<dbReference type="GO" id="GO:0042802">
    <property type="term" value="F:identical protein binding"/>
    <property type="evidence" value="ECO:0007669"/>
    <property type="project" value="TreeGrafter"/>
</dbReference>
<dbReference type="InterPro" id="IPR036890">
    <property type="entry name" value="HATPase_C_sf"/>
</dbReference>
<dbReference type="Gene3D" id="3.30.565.10">
    <property type="entry name" value="Histidine kinase-like ATPase, C-terminal domain"/>
    <property type="match status" value="1"/>
</dbReference>
<dbReference type="Pfam" id="PF14501">
    <property type="entry name" value="HATPase_c_5"/>
    <property type="match status" value="1"/>
</dbReference>
<accession>A0A1G9R3S3</accession>
<evidence type="ECO:0000313" key="4">
    <source>
        <dbReference type="Proteomes" id="UP000199068"/>
    </source>
</evidence>
<reference evidence="3 4" key="1">
    <citation type="submission" date="2016-10" db="EMBL/GenBank/DDBJ databases">
        <authorList>
            <person name="de Groot N.N."/>
        </authorList>
    </citation>
    <scope>NUCLEOTIDE SEQUENCE [LARGE SCALE GENOMIC DNA]</scope>
    <source>
        <strain evidence="3 4">DSM 797</strain>
    </source>
</reference>
<feature type="transmembrane region" description="Helical" evidence="1">
    <location>
        <begin position="180"/>
        <end position="200"/>
    </location>
</feature>
<feature type="transmembrane region" description="Helical" evidence="1">
    <location>
        <begin position="27"/>
        <end position="44"/>
    </location>
</feature>
<feature type="transmembrane region" description="Helical" evidence="1">
    <location>
        <begin position="50"/>
        <end position="69"/>
    </location>
</feature>
<feature type="domain" description="Sensor histidine kinase NatK-like C-terminal" evidence="2">
    <location>
        <begin position="321"/>
        <end position="419"/>
    </location>
</feature>
<keyword evidence="1" id="KW-1133">Transmembrane helix</keyword>
<proteinExistence type="predicted"/>
<name>A0A1G9R3S3_9FIRM</name>
<evidence type="ECO:0000313" key="3">
    <source>
        <dbReference type="EMBL" id="SDM17771.1"/>
    </source>
</evidence>
<evidence type="ECO:0000259" key="2">
    <source>
        <dbReference type="Pfam" id="PF14501"/>
    </source>
</evidence>
<gene>
    <name evidence="3" type="ORF">SAMN04515677_10674</name>
</gene>
<sequence length="420" mass="49201">MLGNIFFTYICFYFMAKVEKNIYKKKSTYILVYLIFTIIVSAISLLGNGLLNLVTITIGTILVGSYYYNNSRKYKIYYITFSVCLFICDILATGIITIAISALDIHIQNIAYYQIVLVISIRLIEFIYCKLAVLFINRRNASKLTIMQTLGFIIIQLFSLIYMFSLFSYIQIFSRIEDTIILNINVLLILIINVYITYMFDSISKKNILENEVNLYKQQSELQYKYYDNLEKKYQGSRKLAHDIRNHLYTIEELYKINDTNSAKEYTNDIHKMLNELNQRYYTSNKVLNIILNDKFDYIKEKDIDVICRIGDVDLSFIRDIDITTIFANLLDNAIEATLEIDKNAYIKLDINKFNELLVINISNSIINKPIYKNKKFKSTKENHNGLGIENIKKSLEKYDGTMLIDYKEDEFKVNIVIPI</sequence>
<organism evidence="3 4">
    <name type="scientific">Romboutsia lituseburensis DSM 797</name>
    <dbReference type="NCBI Taxonomy" id="1121325"/>
    <lineage>
        <taxon>Bacteria</taxon>
        <taxon>Bacillati</taxon>
        <taxon>Bacillota</taxon>
        <taxon>Clostridia</taxon>
        <taxon>Peptostreptococcales</taxon>
        <taxon>Peptostreptococcaceae</taxon>
        <taxon>Romboutsia</taxon>
    </lineage>
</organism>
<dbReference type="GO" id="GO:0016301">
    <property type="term" value="F:kinase activity"/>
    <property type="evidence" value="ECO:0007669"/>
    <property type="project" value="UniProtKB-KW"/>
</dbReference>
<dbReference type="AlphaFoldDB" id="A0A1G9R3S3"/>
<dbReference type="Proteomes" id="UP000199068">
    <property type="component" value="Unassembled WGS sequence"/>
</dbReference>
<feature type="transmembrane region" description="Helical" evidence="1">
    <location>
        <begin position="112"/>
        <end position="137"/>
    </location>
</feature>
<dbReference type="PANTHER" id="PTHR40448:SF1">
    <property type="entry name" value="TWO-COMPONENT SENSOR HISTIDINE KINASE"/>
    <property type="match status" value="1"/>
</dbReference>
<keyword evidence="1" id="KW-0812">Transmembrane</keyword>
<feature type="transmembrane region" description="Helical" evidence="1">
    <location>
        <begin position="76"/>
        <end position="100"/>
    </location>
</feature>
<dbReference type="EMBL" id="FNGW01000006">
    <property type="protein sequence ID" value="SDM17771.1"/>
    <property type="molecule type" value="Genomic_DNA"/>
</dbReference>
<dbReference type="InterPro" id="IPR032834">
    <property type="entry name" value="NatK-like_C"/>
</dbReference>
<protein>
    <submittedName>
        <fullName evidence="3">Sensor histidine kinase YesM</fullName>
    </submittedName>
</protein>
<keyword evidence="3" id="KW-0808">Transferase</keyword>
<dbReference type="CDD" id="cd16935">
    <property type="entry name" value="HATPase_AgrC-ComD-like"/>
    <property type="match status" value="1"/>
</dbReference>